<dbReference type="PANTHER" id="PTHR11319">
    <property type="entry name" value="G PROTEIN-COUPLED RECEPTOR-RELATED"/>
    <property type="match status" value="1"/>
</dbReference>
<keyword evidence="2" id="KW-0812">Transmembrane</keyword>
<feature type="transmembrane region" description="Helical" evidence="2">
    <location>
        <begin position="950"/>
        <end position="969"/>
    </location>
</feature>
<dbReference type="InterPro" id="IPR010308">
    <property type="entry name" value="TRP_C"/>
</dbReference>
<feature type="region of interest" description="Disordered" evidence="1">
    <location>
        <begin position="1252"/>
        <end position="1285"/>
    </location>
</feature>
<evidence type="ECO:0000259" key="3">
    <source>
        <dbReference type="Pfam" id="PF06011"/>
    </source>
</evidence>
<feature type="compositionally biased region" description="Basic and acidic residues" evidence="1">
    <location>
        <begin position="1211"/>
        <end position="1236"/>
    </location>
</feature>
<evidence type="ECO:0000256" key="2">
    <source>
        <dbReference type="SAM" id="Phobius"/>
    </source>
</evidence>
<sequence length="1312" mass="140760">MHCSSTFNNNTAYSSAGAVECVSCSALAISNSIFQGNSALSAGALSMSYVLSGSVTNSTFVTNKAQTQVSTMNCGRDLSGGGGAVCVAIQGAVVFNDCLFKSNFATNGGGIWVYRTCNPSTDATCGSVSLLAPTFLNNTARGGGGGGIYTYDSSEVTYTCPSSTANSSLGGLNMGCISWLGNNATYGPLVATTAVSLSVVTPASSNVSDYNSDSSLPVLIAVKDAFNQTITGGSMESSASFSCTGVTTAPSGITVVSSSAGLASYTGLALRATPGTYLLSFSELHPNTFLNFSVSGTYHTLQPVSIQVNIRNCLVGEITTLQHDLCTYCAGDTYSFNPANISCDKCDTSLETCDFNKSATNTIGSILVPLNGNWHSSPWSPQVQSCPLADACSYDARQSDILAFQDALYYGTITVFSNGTLVNATAAAAYQELQCAPGYQGILCSDCQPMYGRTGASQCSICPNIALNNIYYILSSLISVIMVSITIRGQLLSRGAEDEEEKDQEDEEVREKRDKEADMEMDADLAVQQAQQDLSEIAPMLRTEGGDAPDKRVPLGEVAEDIQLEVSPRSKDAELQEKYVEDYTPDYHQDQVEDPVSKTRVSKGIKFSGAAEGANEEEDGEDNYLEVLDRKRKMAEPEDEDNALEMNDSKISAETPAIVMKILVSYLQVASIIHFMAIKWPSAVTSMLSVSDQVSNGASTLVSLDCSLTDTHIPKSVQRSIISVCLPIVLLLLSVPTWLLIYAYGKHKQQADIERFHALLLGSAQIEEALHPWLRYRMTVTLLSIIFFSYPGVTNTLLSFFNCPTVDDASAGLPYVDYLMAPGRYWASDYNLQCFTGYHNLLALYIGIPGVIFFSLGVPAFSAYFLYKNQHRLREKGFIRSYGFIYGDYRDECFYWESVVMLRKLLIILVVVFLVTYGNVMQVVVALGIIIVAMVVQMIMDPYRLERMEFLERISLYGNTLLLYLSLLYTQSTFTGTSQTILGLALVVVNVLVVAFLLFHYAREWLRGKISKLDRTNGGFVSEEDIVRAASKAKSMTALVAAKSMHSFYKWAKANPHREKLAAAIVPYGMFGAKPGENPDEVLNLGWSKSFTGMGARRGVMGRNASENNVGGGGGGSALSRSVVNMNLHGSRPGISASSPSAVIASQSSAEQSQVGTIMSKPSMRSVAMVSISDKQQLDQEGAGVSSGFGLKSEIAAALPSQDLIAFSPREGPRLGTDKAEQSLRGDHHSGVDDRLQLQGKSSLKLATASSLEVAGDHSVGDRALKTSHSSGPSGMSQSSAIGAAPLSNILRSSRVAPLPSSPHLPHFPQNS</sequence>
<feature type="transmembrane region" description="Helical" evidence="2">
    <location>
        <begin position="721"/>
        <end position="745"/>
    </location>
</feature>
<comment type="caution">
    <text evidence="4">The sequence shown here is derived from an EMBL/GenBank/DDBJ whole genome shotgun (WGS) entry which is preliminary data.</text>
</comment>
<feature type="region of interest" description="Disordered" evidence="1">
    <location>
        <begin position="493"/>
        <end position="522"/>
    </location>
</feature>
<dbReference type="EMBL" id="BEGY01000003">
    <property type="protein sequence ID" value="GAX73318.1"/>
    <property type="molecule type" value="Genomic_DNA"/>
</dbReference>
<feature type="transmembrane region" description="Helical" evidence="2">
    <location>
        <begin position="842"/>
        <end position="867"/>
    </location>
</feature>
<organism evidence="4 5">
    <name type="scientific">Chlamydomonas eustigma</name>
    <dbReference type="NCBI Taxonomy" id="1157962"/>
    <lineage>
        <taxon>Eukaryota</taxon>
        <taxon>Viridiplantae</taxon>
        <taxon>Chlorophyta</taxon>
        <taxon>core chlorophytes</taxon>
        <taxon>Chlorophyceae</taxon>
        <taxon>CS clade</taxon>
        <taxon>Chlamydomonadales</taxon>
        <taxon>Chlamydomonadaceae</taxon>
        <taxon>Chlamydomonas</taxon>
    </lineage>
</organism>
<dbReference type="Proteomes" id="UP000232323">
    <property type="component" value="Unassembled WGS sequence"/>
</dbReference>
<protein>
    <recommendedName>
        <fullName evidence="3">TRP C-terminal domain-containing protein</fullName>
    </recommendedName>
</protein>
<name>A0A250WR70_9CHLO</name>
<proteinExistence type="predicted"/>
<keyword evidence="2" id="KW-1133">Transmembrane helix</keyword>
<feature type="compositionally biased region" description="Basic and acidic residues" evidence="1">
    <location>
        <begin position="509"/>
        <end position="518"/>
    </location>
</feature>
<dbReference type="SUPFAM" id="SSF51126">
    <property type="entry name" value="Pectin lyase-like"/>
    <property type="match status" value="1"/>
</dbReference>
<reference evidence="4 5" key="1">
    <citation type="submission" date="2017-08" db="EMBL/GenBank/DDBJ databases">
        <title>Acidophilic green algal genome provides insights into adaptation to an acidic environment.</title>
        <authorList>
            <person name="Hirooka S."/>
            <person name="Hirose Y."/>
            <person name="Kanesaki Y."/>
            <person name="Higuchi S."/>
            <person name="Fujiwara T."/>
            <person name="Onuma R."/>
            <person name="Era A."/>
            <person name="Ohbayashi R."/>
            <person name="Uzuka A."/>
            <person name="Nozaki H."/>
            <person name="Yoshikawa H."/>
            <person name="Miyagishima S.Y."/>
        </authorList>
    </citation>
    <scope>NUCLEOTIDE SEQUENCE [LARGE SCALE GENOMIC DNA]</scope>
    <source>
        <strain evidence="4 5">NIES-2499</strain>
    </source>
</reference>
<keyword evidence="5" id="KW-1185">Reference proteome</keyword>
<feature type="domain" description="TRP C-terminal" evidence="3">
    <location>
        <begin position="875"/>
        <end position="999"/>
    </location>
</feature>
<feature type="compositionally biased region" description="Acidic residues" evidence="1">
    <location>
        <begin position="497"/>
        <end position="508"/>
    </location>
</feature>
<dbReference type="OrthoDB" id="551205at2759"/>
<gene>
    <name evidence="4" type="ORF">CEUSTIGMA_g772.t1</name>
</gene>
<keyword evidence="2" id="KW-0472">Membrane</keyword>
<feature type="compositionally biased region" description="Low complexity" evidence="1">
    <location>
        <begin position="1268"/>
        <end position="1280"/>
    </location>
</feature>
<evidence type="ECO:0000256" key="1">
    <source>
        <dbReference type="SAM" id="MobiDB-lite"/>
    </source>
</evidence>
<dbReference type="InterPro" id="IPR011050">
    <property type="entry name" value="Pectin_lyase_fold/virulence"/>
</dbReference>
<feature type="transmembrane region" description="Helical" evidence="2">
    <location>
        <begin position="780"/>
        <end position="801"/>
    </location>
</feature>
<evidence type="ECO:0000313" key="4">
    <source>
        <dbReference type="EMBL" id="GAX73318.1"/>
    </source>
</evidence>
<evidence type="ECO:0000313" key="5">
    <source>
        <dbReference type="Proteomes" id="UP000232323"/>
    </source>
</evidence>
<dbReference type="STRING" id="1157962.A0A250WR70"/>
<feature type="region of interest" description="Disordered" evidence="1">
    <location>
        <begin position="1207"/>
        <end position="1237"/>
    </location>
</feature>
<feature type="compositionally biased region" description="Basic and acidic residues" evidence="1">
    <location>
        <begin position="1255"/>
        <end position="1265"/>
    </location>
</feature>
<dbReference type="PANTHER" id="PTHR11319:SF35">
    <property type="entry name" value="OUTER MEMBRANE PROTEIN PMPC-RELATED"/>
    <property type="match status" value="1"/>
</dbReference>
<accession>A0A250WR70</accession>
<feature type="transmembrane region" description="Helical" evidence="2">
    <location>
        <begin position="920"/>
        <end position="938"/>
    </location>
</feature>
<feature type="transmembrane region" description="Helical" evidence="2">
    <location>
        <begin position="981"/>
        <end position="1002"/>
    </location>
</feature>
<dbReference type="Pfam" id="PF06011">
    <property type="entry name" value="TRP"/>
    <property type="match status" value="1"/>
</dbReference>